<dbReference type="InterPro" id="IPR017438">
    <property type="entry name" value="ATP-NAD_kinase_N"/>
</dbReference>
<dbReference type="Pfam" id="PF00781">
    <property type="entry name" value="DAGK_cat"/>
    <property type="match status" value="1"/>
</dbReference>
<keyword evidence="3" id="KW-1185">Reference proteome</keyword>
<dbReference type="RefSeq" id="WP_256506678.1">
    <property type="nucleotide sequence ID" value="NZ_CP101740.1"/>
</dbReference>
<sequence length="279" mass="30337">MRKLWFITNPSSGSATKEKCDAIEAVFDERGLVIAGRTGFPDEKLPSGKQLDSAGADTVVLFAGDGTINAALCALADWDGAFLILPGGTMNLLAKRLHDTLDPHAIIAAAHDNDRRVALPFIEAGEHRAFVGLIIGPAAQWFRAREAVRQRRVFALVRAMRHAWGRTFGKGVRVSGSVKLRRRYQAVFVTPDERGIDVAGVDARDWRAIADLGWGWIGGDWAEARAVTHTLSAHLRIEGDRPVLALFDGEPQRLDPGMRITGGMSGRHFIETRAQGAAA</sequence>
<feature type="domain" description="DAGKc" evidence="1">
    <location>
        <begin position="1"/>
        <end position="127"/>
    </location>
</feature>
<proteinExistence type="predicted"/>
<evidence type="ECO:0000313" key="2">
    <source>
        <dbReference type="EMBL" id="UUL82825.1"/>
    </source>
</evidence>
<dbReference type="EMBL" id="CP101740">
    <property type="protein sequence ID" value="UUL82825.1"/>
    <property type="molecule type" value="Genomic_DNA"/>
</dbReference>
<dbReference type="Gene3D" id="3.40.50.10330">
    <property type="entry name" value="Probable inorganic polyphosphate/atp-NAD kinase, domain 1"/>
    <property type="match status" value="1"/>
</dbReference>
<dbReference type="InterPro" id="IPR001206">
    <property type="entry name" value="Diacylglycerol_kinase_cat_dom"/>
</dbReference>
<reference evidence="2" key="1">
    <citation type="submission" date="2022-07" db="EMBL/GenBank/DDBJ databases">
        <title>Sphingomonas sp. nov., a novel bacterium isolated from the north slope of the Mount Everest.</title>
        <authorList>
            <person name="Cui X."/>
            <person name="Liu Y."/>
        </authorList>
    </citation>
    <scope>NUCLEOTIDE SEQUENCE</scope>
    <source>
        <strain evidence="2">S5-59</strain>
    </source>
</reference>
<accession>A0ABY5L786</accession>
<organism evidence="2 3">
    <name type="scientific">Sphingomonas qomolangmaensis</name>
    <dbReference type="NCBI Taxonomy" id="2918765"/>
    <lineage>
        <taxon>Bacteria</taxon>
        <taxon>Pseudomonadati</taxon>
        <taxon>Pseudomonadota</taxon>
        <taxon>Alphaproteobacteria</taxon>
        <taxon>Sphingomonadales</taxon>
        <taxon>Sphingomonadaceae</taxon>
        <taxon>Sphingomonas</taxon>
    </lineage>
</organism>
<name>A0ABY5L786_9SPHN</name>
<evidence type="ECO:0000259" key="1">
    <source>
        <dbReference type="PROSITE" id="PS50146"/>
    </source>
</evidence>
<dbReference type="Proteomes" id="UP001058533">
    <property type="component" value="Chromosome"/>
</dbReference>
<evidence type="ECO:0000313" key="3">
    <source>
        <dbReference type="Proteomes" id="UP001058533"/>
    </source>
</evidence>
<dbReference type="PROSITE" id="PS50146">
    <property type="entry name" value="DAGK"/>
    <property type="match status" value="1"/>
</dbReference>
<dbReference type="InterPro" id="IPR016064">
    <property type="entry name" value="NAD/diacylglycerol_kinase_sf"/>
</dbReference>
<protein>
    <recommendedName>
        <fullName evidence="1">DAGKc domain-containing protein</fullName>
    </recommendedName>
</protein>
<gene>
    <name evidence="2" type="ORF">NMP03_00850</name>
</gene>
<dbReference type="SUPFAM" id="SSF111331">
    <property type="entry name" value="NAD kinase/diacylglycerol kinase-like"/>
    <property type="match status" value="1"/>
</dbReference>